<feature type="modified residue" description="N4-methylasparagine" evidence="14">
    <location>
        <position position="72"/>
    </location>
</feature>
<keyword evidence="6" id="KW-0042">Antenna complex</keyword>
<keyword evidence="4" id="KW-0488">Methylation</keyword>
<dbReference type="GO" id="GO:0015979">
    <property type="term" value="P:photosynthesis"/>
    <property type="evidence" value="ECO:0007669"/>
    <property type="project" value="UniProtKB-KW"/>
</dbReference>
<evidence type="ECO:0000256" key="9">
    <source>
        <dbReference type="ARBA" id="ARBA00022991"/>
    </source>
</evidence>
<organism evidence="16">
    <name type="scientific">Cyanothece sp. (strain PCC 7425 / ATCC 29141)</name>
    <dbReference type="NCBI Taxonomy" id="395961"/>
    <lineage>
        <taxon>Bacteria</taxon>
        <taxon>Bacillati</taxon>
        <taxon>Cyanobacteriota</taxon>
        <taxon>Cyanophyceae</taxon>
        <taxon>Gomontiellales</taxon>
        <taxon>Cyanothecaceae</taxon>
        <taxon>Cyanothece</taxon>
    </lineage>
</organism>
<dbReference type="OrthoDB" id="512145at2"/>
<keyword evidence="9 15" id="KW-0157">Chromophore</keyword>
<dbReference type="GO" id="GO:0031676">
    <property type="term" value="C:plasma membrane-derived thylakoid membrane"/>
    <property type="evidence" value="ECO:0007669"/>
    <property type="project" value="UniProtKB-SubCell"/>
</dbReference>
<dbReference type="SUPFAM" id="SSF46458">
    <property type="entry name" value="Globin-like"/>
    <property type="match status" value="1"/>
</dbReference>
<dbReference type="eggNOG" id="ENOG502Z8IM">
    <property type="taxonomic scope" value="Bacteria"/>
</dbReference>
<evidence type="ECO:0000256" key="7">
    <source>
        <dbReference type="ARBA" id="ARBA00022738"/>
    </source>
</evidence>
<evidence type="ECO:0000256" key="8">
    <source>
        <dbReference type="ARBA" id="ARBA00022982"/>
    </source>
</evidence>
<sequence>MRDAVASLISNYDTIGRYLDRDAVDTLKAYFATGEARVQAAGVINANAAAIVKEAGSRLFTDLPELIQPGGNAYTTRRYAACLRDMDYYLRYATYALVAGDTDVLDERVLEGLRETYNSLGVPIGSTVQGIQIMKAIVQERVAAAGIATGDFLNQPFDYMSRQLSEINV</sequence>
<evidence type="ECO:0000256" key="4">
    <source>
        <dbReference type="ARBA" id="ARBA00022481"/>
    </source>
</evidence>
<dbReference type="InterPro" id="IPR012128">
    <property type="entry name" value="Phycobilisome_asu/bsu"/>
</dbReference>
<evidence type="ECO:0000256" key="5">
    <source>
        <dbReference type="ARBA" id="ARBA00022531"/>
    </source>
</evidence>
<keyword evidence="3 15" id="KW-0813">Transport</keyword>
<gene>
    <name evidence="16" type="ordered locus">Cyan7425_1838</name>
</gene>
<evidence type="ECO:0000256" key="3">
    <source>
        <dbReference type="ARBA" id="ARBA00022448"/>
    </source>
</evidence>
<keyword evidence="10 15" id="KW-0793">Thylakoid</keyword>
<dbReference type="PANTHER" id="PTHR34011:SF3">
    <property type="entry name" value="ALLOPHYCOCYANIN BETA CHAIN"/>
    <property type="match status" value="1"/>
</dbReference>
<dbReference type="STRING" id="395961.Cyan7425_1838"/>
<evidence type="ECO:0000256" key="6">
    <source>
        <dbReference type="ARBA" id="ARBA00022549"/>
    </source>
</evidence>
<comment type="subcellular location">
    <subcellularLocation>
        <location evidence="15">Cellular thylakoid membrane</location>
        <topology evidence="15">Peripheral membrane protein</topology>
        <orientation evidence="15">Cytoplasmic side</orientation>
    </subcellularLocation>
    <subcellularLocation>
        <location evidence="1">Membrane</location>
        <topology evidence="1">Peripheral membrane protein</topology>
    </subcellularLocation>
</comment>
<name>B8HS99_CYAP4</name>
<dbReference type="Gene3D" id="1.10.490.20">
    <property type="entry name" value="Phycocyanins"/>
    <property type="match status" value="1"/>
</dbReference>
<keyword evidence="7 15" id="KW-0605">Phycobilisome</keyword>
<dbReference type="PIRSF" id="PIRSF000081">
    <property type="entry name" value="Phycocyanin"/>
    <property type="match status" value="1"/>
</dbReference>
<dbReference type="KEGG" id="cyn:Cyan7425_1838"/>
<evidence type="ECO:0000256" key="14">
    <source>
        <dbReference type="PIRSR" id="PIRSR000081-2"/>
    </source>
</evidence>
<accession>B8HS99</accession>
<dbReference type="InterPro" id="IPR006245">
    <property type="entry name" value="Allophycocyanin_b"/>
</dbReference>
<feature type="binding site" evidence="13">
    <location>
        <position position="77"/>
    </location>
    <ligand>
        <name>(2R,3E)-phycocyanobilin</name>
        <dbReference type="ChEBI" id="CHEBI:85275"/>
        <label>2</label>
    </ligand>
</feature>
<evidence type="ECO:0000256" key="13">
    <source>
        <dbReference type="PIRSR" id="PIRSR000081-1"/>
    </source>
</evidence>
<evidence type="ECO:0000256" key="1">
    <source>
        <dbReference type="ARBA" id="ARBA00004170"/>
    </source>
</evidence>
<dbReference type="InterPro" id="IPR038719">
    <property type="entry name" value="Phycobilisome_asu/bsu_sf"/>
</dbReference>
<evidence type="ECO:0000256" key="10">
    <source>
        <dbReference type="ARBA" id="ARBA00023078"/>
    </source>
</evidence>
<feature type="binding site" description="covalent" evidence="13">
    <location>
        <position position="82"/>
    </location>
    <ligand>
        <name>(2R,3E)-phycocyanobilin</name>
        <dbReference type="ChEBI" id="CHEBI:85275"/>
        <label>2</label>
    </ligand>
</feature>
<dbReference type="NCBIfam" id="TIGR01337">
    <property type="entry name" value="apcB"/>
    <property type="match status" value="1"/>
</dbReference>
<reference evidence="16" key="1">
    <citation type="submission" date="2009-01" db="EMBL/GenBank/DDBJ databases">
        <title>Complete sequence of chromosome Cyanothece sp. PCC 7425.</title>
        <authorList>
            <consortium name="US DOE Joint Genome Institute"/>
            <person name="Lucas S."/>
            <person name="Copeland A."/>
            <person name="Lapidus A."/>
            <person name="Glavina del Rio T."/>
            <person name="Dalin E."/>
            <person name="Tice H."/>
            <person name="Bruce D."/>
            <person name="Goodwin L."/>
            <person name="Pitluck S."/>
            <person name="Sims D."/>
            <person name="Meineke L."/>
            <person name="Brettin T."/>
            <person name="Detter J.C."/>
            <person name="Han C."/>
            <person name="Larimer F."/>
            <person name="Land M."/>
            <person name="Hauser L."/>
            <person name="Kyrpides N."/>
            <person name="Ovchinnikova G."/>
            <person name="Liberton M."/>
            <person name="Stoeckel J."/>
            <person name="Banerjee A."/>
            <person name="Singh A."/>
            <person name="Page L."/>
            <person name="Sato H."/>
            <person name="Zhao L."/>
            <person name="Sherman L."/>
            <person name="Pakrasi H."/>
            <person name="Richardson P."/>
        </authorList>
    </citation>
    <scope>NUCLEOTIDE SEQUENCE</scope>
    <source>
        <strain evidence="16">PCC 7425</strain>
    </source>
</reference>
<dbReference type="PANTHER" id="PTHR34011">
    <property type="entry name" value="PHYCOBILISOME 32.1 KDA LINKER POLYPEPTIDE, PHYCOCYANIN-ASSOCIATED, ROD 2-RELATED"/>
    <property type="match status" value="1"/>
</dbReference>
<comment type="similarity">
    <text evidence="2 15">Belongs to the phycobiliprotein family.</text>
</comment>
<evidence type="ECO:0000256" key="12">
    <source>
        <dbReference type="ARBA" id="ARBA00023307"/>
    </source>
</evidence>
<keyword evidence="12 15" id="KW-0089">Bile pigment</keyword>
<keyword evidence="5 15" id="KW-0602">Photosynthesis</keyword>
<evidence type="ECO:0000256" key="11">
    <source>
        <dbReference type="ARBA" id="ARBA00023136"/>
    </source>
</evidence>
<protein>
    <submittedName>
        <fullName evidence="16">Allophycocyanin, beta subunit</fullName>
    </submittedName>
</protein>
<proteinExistence type="inferred from homology"/>
<dbReference type="Pfam" id="PF00502">
    <property type="entry name" value="Phycobilisome"/>
    <property type="match status" value="1"/>
</dbReference>
<dbReference type="InterPro" id="IPR009050">
    <property type="entry name" value="Globin-like_sf"/>
</dbReference>
<keyword evidence="11 15" id="KW-0472">Membrane</keyword>
<dbReference type="EMBL" id="CP001344">
    <property type="protein sequence ID" value="ACL44205.1"/>
    <property type="molecule type" value="Genomic_DNA"/>
</dbReference>
<dbReference type="GO" id="GO:0030089">
    <property type="term" value="C:phycobilisome"/>
    <property type="evidence" value="ECO:0007669"/>
    <property type="project" value="UniProtKB-KW"/>
</dbReference>
<feature type="binding site" evidence="13">
    <location>
        <position position="72"/>
    </location>
    <ligand>
        <name>(2R,3E)-phycocyanobilin</name>
        <dbReference type="ChEBI" id="CHEBI:85275"/>
        <label>2</label>
    </ligand>
</feature>
<evidence type="ECO:0000256" key="2">
    <source>
        <dbReference type="ARBA" id="ARBA00008182"/>
    </source>
</evidence>
<dbReference type="CDD" id="cd12126">
    <property type="entry name" value="APC_beta"/>
    <property type="match status" value="1"/>
</dbReference>
<dbReference type="AlphaFoldDB" id="B8HS99"/>
<keyword evidence="8 15" id="KW-0249">Electron transport</keyword>
<evidence type="ECO:0000313" key="16">
    <source>
        <dbReference type="EMBL" id="ACL44205.1"/>
    </source>
</evidence>
<evidence type="ECO:0000256" key="15">
    <source>
        <dbReference type="RuleBase" id="RU004438"/>
    </source>
</evidence>
<dbReference type="HOGENOM" id="CLU_104219_2_0_3"/>